<dbReference type="InterPro" id="IPR018724">
    <property type="entry name" value="2OG-Fe_dioxygenase"/>
</dbReference>
<keyword evidence="2" id="KW-0560">Oxidoreductase</keyword>
<dbReference type="GO" id="GO:0051213">
    <property type="term" value="F:dioxygenase activity"/>
    <property type="evidence" value="ECO:0007669"/>
    <property type="project" value="UniProtKB-KW"/>
</dbReference>
<comment type="caution">
    <text evidence="2">The sequence shown here is derived from an EMBL/GenBank/DDBJ whole genome shotgun (WGS) entry which is preliminary data.</text>
</comment>
<keyword evidence="2" id="KW-0223">Dioxygenase</keyword>
<dbReference type="Gene3D" id="2.60.120.620">
    <property type="entry name" value="q2cbj1_9rhob like domain"/>
    <property type="match status" value="1"/>
</dbReference>
<dbReference type="AlphaFoldDB" id="A0A6G4QVI9"/>
<feature type="region of interest" description="Disordered" evidence="1">
    <location>
        <begin position="1"/>
        <end position="22"/>
    </location>
</feature>
<dbReference type="RefSeq" id="WP_165257410.1">
    <property type="nucleotide sequence ID" value="NZ_JAAKGT010000002.1"/>
</dbReference>
<proteinExistence type="predicted"/>
<dbReference type="Pfam" id="PF10014">
    <property type="entry name" value="2OG-Fe_Oxy_2"/>
    <property type="match status" value="1"/>
</dbReference>
<gene>
    <name evidence="2" type="ORF">G5B46_07605</name>
</gene>
<evidence type="ECO:0000313" key="2">
    <source>
        <dbReference type="EMBL" id="NGM49467.1"/>
    </source>
</evidence>
<evidence type="ECO:0000256" key="1">
    <source>
        <dbReference type="SAM" id="MobiDB-lite"/>
    </source>
</evidence>
<sequence>MAQRTSAPLTIRTWPEDRPEEPIPTGVDIEKVAALALAADGFARFHVLGTAYPEYLHEALLKLAWTVPASLQPDPYDRSGLRYRRYSSMLYVPELNLLTPMGRDHDDADRPTARYFQPAAYQPEEGDNVRTLPSLTEAQLASQALLAMVALDCRIARRSGVLDDCPAYATGIHFIGLQPRGRQLAAVTPNTIHRDGEPVTFAHLMGKRNVHGGWNAITRPEHVNRHPSELPDSEILARFTLDEPGESYVVDDRTVAHFVEGVGLQNLDEPGHRTVALIDFSPMRRARSNDLDAMSPAERLDLRQ</sequence>
<protein>
    <submittedName>
        <fullName evidence="2">2OG-Fe dioxygenase family protein</fullName>
    </submittedName>
</protein>
<reference evidence="2" key="1">
    <citation type="submission" date="2020-02" db="EMBL/GenBank/DDBJ databases">
        <authorList>
            <person name="Gao J."/>
            <person name="Sun J."/>
        </authorList>
    </citation>
    <scope>NUCLEOTIDE SEQUENCE</scope>
    <source>
        <strain evidence="2">602-2</strain>
    </source>
</reference>
<name>A0A6G4QVI9_9CAUL</name>
<organism evidence="2">
    <name type="scientific">Caulobacter sp. 602-2</name>
    <dbReference type="NCBI Taxonomy" id="2710887"/>
    <lineage>
        <taxon>Bacteria</taxon>
        <taxon>Pseudomonadati</taxon>
        <taxon>Pseudomonadota</taxon>
        <taxon>Alphaproteobacteria</taxon>
        <taxon>Caulobacterales</taxon>
        <taxon>Caulobacteraceae</taxon>
        <taxon>Caulobacter</taxon>
    </lineage>
</organism>
<dbReference type="EMBL" id="JAAKGT010000002">
    <property type="protein sequence ID" value="NGM49467.1"/>
    <property type="molecule type" value="Genomic_DNA"/>
</dbReference>
<accession>A0A6G4QVI9</accession>